<feature type="signal peptide" evidence="1">
    <location>
        <begin position="1"/>
        <end position="20"/>
    </location>
</feature>
<dbReference type="Proteomes" id="UP000298438">
    <property type="component" value="Unassembled WGS sequence"/>
</dbReference>
<gene>
    <name evidence="2" type="ORF">E4L96_10510</name>
</gene>
<proteinExistence type="predicted"/>
<keyword evidence="1" id="KW-0732">Signal</keyword>
<reference evidence="2 3" key="1">
    <citation type="submission" date="2019-03" db="EMBL/GenBank/DDBJ databases">
        <title>Draft Genome Sequence of Massilia arenosa sp. nov., a Novel Massilia Species Isolated from a Sandy-loam Maize Soil.</title>
        <authorList>
            <person name="Raths R."/>
            <person name="Peta V."/>
            <person name="Bucking H."/>
        </authorList>
    </citation>
    <scope>NUCLEOTIDE SEQUENCE [LARGE SCALE GENOMIC DNA]</scope>
    <source>
        <strain evidence="2 3">MC02</strain>
    </source>
</reference>
<feature type="chain" id="PRO_5021325412" evidence="1">
    <location>
        <begin position="21"/>
        <end position="166"/>
    </location>
</feature>
<keyword evidence="3" id="KW-1185">Reference proteome</keyword>
<dbReference type="RefSeq" id="WP_135207171.1">
    <property type="nucleotide sequence ID" value="NZ_SPVF01000132.1"/>
</dbReference>
<dbReference type="OrthoDB" id="6064967at2"/>
<sequence>MKLISRLLSSLFFVFGAATAQELDYSRAIHLDAEALAEQGMVEGYSRLLPELKTYVAAPLFLNEKVDAERGVYSVLAGGIVQQIFPSPLGGNAYESWGVATAALFGFVNRQLLTAPVKLYAVNSGNDLIGIFLTRRQAEAARKTLKRRSDWPYLPAMQAPWFGQYH</sequence>
<protein>
    <submittedName>
        <fullName evidence="2">Uncharacterized protein</fullName>
    </submittedName>
</protein>
<evidence type="ECO:0000256" key="1">
    <source>
        <dbReference type="SAM" id="SignalP"/>
    </source>
</evidence>
<accession>A0A4Y9SCT9</accession>
<dbReference type="AlphaFoldDB" id="A0A4Y9SCT9"/>
<evidence type="ECO:0000313" key="3">
    <source>
        <dbReference type="Proteomes" id="UP000298438"/>
    </source>
</evidence>
<evidence type="ECO:0000313" key="2">
    <source>
        <dbReference type="EMBL" id="TFW20394.1"/>
    </source>
</evidence>
<organism evidence="2 3">
    <name type="scientific">Zemynaea arenosa</name>
    <dbReference type="NCBI Taxonomy" id="2561931"/>
    <lineage>
        <taxon>Bacteria</taxon>
        <taxon>Pseudomonadati</taxon>
        <taxon>Pseudomonadota</taxon>
        <taxon>Betaproteobacteria</taxon>
        <taxon>Burkholderiales</taxon>
        <taxon>Oxalobacteraceae</taxon>
        <taxon>Telluria group</taxon>
        <taxon>Zemynaea</taxon>
    </lineage>
</organism>
<dbReference type="EMBL" id="SPVF01000132">
    <property type="protein sequence ID" value="TFW20394.1"/>
    <property type="molecule type" value="Genomic_DNA"/>
</dbReference>
<name>A0A4Y9SCT9_9BURK</name>
<comment type="caution">
    <text evidence="2">The sequence shown here is derived from an EMBL/GenBank/DDBJ whole genome shotgun (WGS) entry which is preliminary data.</text>
</comment>